<dbReference type="Pfam" id="PF08327">
    <property type="entry name" value="AHSA1"/>
    <property type="match status" value="1"/>
</dbReference>
<evidence type="ECO:0000256" key="1">
    <source>
        <dbReference type="ARBA" id="ARBA00006817"/>
    </source>
</evidence>
<feature type="domain" description="Activator of Hsp90 ATPase homologue 1/2-like C-terminal" evidence="2">
    <location>
        <begin position="14"/>
        <end position="146"/>
    </location>
</feature>
<dbReference type="AlphaFoldDB" id="A0A2W2G0D8"/>
<organism evidence="3 4">
    <name type="scientific">Spongiactinospora gelatinilytica</name>
    <dbReference type="NCBI Taxonomy" id="2666298"/>
    <lineage>
        <taxon>Bacteria</taxon>
        <taxon>Bacillati</taxon>
        <taxon>Actinomycetota</taxon>
        <taxon>Actinomycetes</taxon>
        <taxon>Streptosporangiales</taxon>
        <taxon>Streptosporangiaceae</taxon>
        <taxon>Spongiactinospora</taxon>
    </lineage>
</organism>
<dbReference type="SUPFAM" id="SSF55961">
    <property type="entry name" value="Bet v1-like"/>
    <property type="match status" value="1"/>
</dbReference>
<gene>
    <name evidence="3" type="ORF">C1I98_30875</name>
</gene>
<comment type="caution">
    <text evidence="3">The sequence shown here is derived from an EMBL/GenBank/DDBJ whole genome shotgun (WGS) entry which is preliminary data.</text>
</comment>
<dbReference type="RefSeq" id="WP_111170910.1">
    <property type="nucleotide sequence ID" value="NZ_POUA01000343.1"/>
</dbReference>
<reference evidence="3 4" key="1">
    <citation type="submission" date="2018-01" db="EMBL/GenBank/DDBJ databases">
        <title>Draft genome sequence of Sphaerisporangium sp. 7K107.</title>
        <authorList>
            <person name="Sahin N."/>
            <person name="Saygin H."/>
            <person name="Ay H."/>
        </authorList>
    </citation>
    <scope>NUCLEOTIDE SEQUENCE [LARGE SCALE GENOMIC DNA]</scope>
    <source>
        <strain evidence="3 4">7K107</strain>
    </source>
</reference>
<keyword evidence="4" id="KW-1185">Reference proteome</keyword>
<dbReference type="Gene3D" id="3.30.530.20">
    <property type="match status" value="1"/>
</dbReference>
<sequence>MQSAEQEIVRDLAAGPDQVYAAWTRPERFARWFGPRIFATPAERVVLDVRPGGAWQATMLGEDGFEITIGGVYREVAGPYRLVFTTGDPDDPGDGPASVVTLTLEEHTGGTRMRVHLAAAGNGGREQAEQTREGWLELIDRLAEHVRASAFPVS</sequence>
<evidence type="ECO:0000313" key="3">
    <source>
        <dbReference type="EMBL" id="PZG30850.1"/>
    </source>
</evidence>
<comment type="similarity">
    <text evidence="1">Belongs to the AHA1 family.</text>
</comment>
<proteinExistence type="inferred from homology"/>
<protein>
    <submittedName>
        <fullName evidence="3">SRPBCC domain-containing protein</fullName>
    </submittedName>
</protein>
<dbReference type="Proteomes" id="UP000248544">
    <property type="component" value="Unassembled WGS sequence"/>
</dbReference>
<evidence type="ECO:0000313" key="4">
    <source>
        <dbReference type="Proteomes" id="UP000248544"/>
    </source>
</evidence>
<dbReference type="InterPro" id="IPR013538">
    <property type="entry name" value="ASHA1/2-like_C"/>
</dbReference>
<evidence type="ECO:0000259" key="2">
    <source>
        <dbReference type="Pfam" id="PF08327"/>
    </source>
</evidence>
<dbReference type="InterPro" id="IPR023393">
    <property type="entry name" value="START-like_dom_sf"/>
</dbReference>
<accession>A0A2W2G0D8</accession>
<dbReference type="EMBL" id="POUA01000343">
    <property type="protein sequence ID" value="PZG30850.1"/>
    <property type="molecule type" value="Genomic_DNA"/>
</dbReference>
<name>A0A2W2G0D8_9ACTN</name>
<dbReference type="CDD" id="cd07814">
    <property type="entry name" value="SRPBCC_CalC_Aha1-like"/>
    <property type="match status" value="1"/>
</dbReference>